<dbReference type="Proteomes" id="UP001209713">
    <property type="component" value="Unassembled WGS sequence"/>
</dbReference>
<keyword evidence="3" id="KW-0143">Chaperone</keyword>
<dbReference type="InterPro" id="IPR001270">
    <property type="entry name" value="ClpA/B"/>
</dbReference>
<keyword evidence="7" id="KW-1185">Reference proteome</keyword>
<dbReference type="Pfam" id="PF10431">
    <property type="entry name" value="ClpB_D2-small"/>
    <property type="match status" value="1"/>
</dbReference>
<dbReference type="PRINTS" id="PR00300">
    <property type="entry name" value="CLPPROTEASEA"/>
</dbReference>
<evidence type="ECO:0000313" key="7">
    <source>
        <dbReference type="Proteomes" id="UP001209713"/>
    </source>
</evidence>
<evidence type="ECO:0000256" key="1">
    <source>
        <dbReference type="ARBA" id="ARBA00022741"/>
    </source>
</evidence>
<dbReference type="InterPro" id="IPR003593">
    <property type="entry name" value="AAA+_ATPase"/>
</dbReference>
<dbReference type="InterPro" id="IPR019489">
    <property type="entry name" value="Clp_ATPase_C"/>
</dbReference>
<protein>
    <submittedName>
        <fullName evidence="6">AAA family ATPase</fullName>
    </submittedName>
</protein>
<sequence length="357" mass="39532">MPFINDQVAANKESIEVTNSPQRLSRFTFDPDSVMGMLRQSIVGQDEVLESVGDLLHFIKADIGEPTRPLAVCFFSGKTGVGKTQLAKLLAAALTGKADGLCRIDMNTLAQEHYAASITGAPPGYVGSKDGDTLFDKEKIAGSYSKPGVVLFDEVEKANSAVKRALLNIMDSGYLQLTAGNQSIDFRNSLILFTSNVGAKEIQSYQNRFDGGWRKALGLKPSRKKEVELFNQNFKSAFDPEFINRIDYLFSFNAITSDALPSLLAISIEDLKVRLSKKSVALTIEHEAKQLLLSKYNPEYGARDFVRRIRTYLEPRVARVMNNHPLAKELRVVVQNRAVYVILEGGLHSGSEIKDKH</sequence>
<keyword evidence="1" id="KW-0547">Nucleotide-binding</keyword>
<dbReference type="SMART" id="SM00382">
    <property type="entry name" value="AAA"/>
    <property type="match status" value="1"/>
</dbReference>
<feature type="domain" description="AAA+ ATPase" evidence="4">
    <location>
        <begin position="69"/>
        <end position="219"/>
    </location>
</feature>
<dbReference type="PANTHER" id="PTHR11638">
    <property type="entry name" value="ATP-DEPENDENT CLP PROTEASE"/>
    <property type="match status" value="1"/>
</dbReference>
<evidence type="ECO:0000313" key="6">
    <source>
        <dbReference type="EMBL" id="MCV2403490.1"/>
    </source>
</evidence>
<dbReference type="RefSeq" id="WP_263530871.1">
    <property type="nucleotide sequence ID" value="NZ_JAOVZB010000005.1"/>
</dbReference>
<dbReference type="EMBL" id="JAOVZB010000005">
    <property type="protein sequence ID" value="MCV2403490.1"/>
    <property type="molecule type" value="Genomic_DNA"/>
</dbReference>
<evidence type="ECO:0000256" key="3">
    <source>
        <dbReference type="ARBA" id="ARBA00023186"/>
    </source>
</evidence>
<dbReference type="PANTHER" id="PTHR11638:SF18">
    <property type="entry name" value="HEAT SHOCK PROTEIN 104"/>
    <property type="match status" value="1"/>
</dbReference>
<gene>
    <name evidence="6" type="ORF">OFY17_11465</name>
</gene>
<dbReference type="SUPFAM" id="SSF52540">
    <property type="entry name" value="P-loop containing nucleoside triphosphate hydrolases"/>
    <property type="match status" value="1"/>
</dbReference>
<dbReference type="SMART" id="SM01086">
    <property type="entry name" value="ClpB_D2-small"/>
    <property type="match status" value="1"/>
</dbReference>
<dbReference type="InterPro" id="IPR050130">
    <property type="entry name" value="ClpA_ClpB"/>
</dbReference>
<organism evidence="6 7">
    <name type="scientific">Marinomonas sargassi</name>
    <dbReference type="NCBI Taxonomy" id="2984494"/>
    <lineage>
        <taxon>Bacteria</taxon>
        <taxon>Pseudomonadati</taxon>
        <taxon>Pseudomonadota</taxon>
        <taxon>Gammaproteobacteria</taxon>
        <taxon>Oceanospirillales</taxon>
        <taxon>Oceanospirillaceae</taxon>
        <taxon>Marinomonas</taxon>
    </lineage>
</organism>
<name>A0ABT2YUQ5_9GAMM</name>
<dbReference type="Gene3D" id="3.40.50.300">
    <property type="entry name" value="P-loop containing nucleotide triphosphate hydrolases"/>
    <property type="match status" value="1"/>
</dbReference>
<accession>A0ABT2YUQ5</accession>
<reference evidence="6 7" key="1">
    <citation type="submission" date="2022-10" db="EMBL/GenBank/DDBJ databases">
        <title>Marinomonas transparenta sp. nov. and Marinomonas sargassi sp. nov., isolated from marine alga (Sargassum natans (L.) Gaillon).</title>
        <authorList>
            <person name="Wang Y."/>
        </authorList>
    </citation>
    <scope>NUCLEOTIDE SEQUENCE [LARGE SCALE GENOMIC DNA]</scope>
    <source>
        <strain evidence="6 7">C2222</strain>
    </source>
</reference>
<proteinExistence type="predicted"/>
<evidence type="ECO:0000259" key="5">
    <source>
        <dbReference type="SMART" id="SM01086"/>
    </source>
</evidence>
<evidence type="ECO:0000256" key="2">
    <source>
        <dbReference type="ARBA" id="ARBA00022840"/>
    </source>
</evidence>
<feature type="domain" description="Clp ATPase C-terminal" evidence="5">
    <location>
        <begin position="255"/>
        <end position="341"/>
    </location>
</feature>
<keyword evidence="2" id="KW-0067">ATP-binding</keyword>
<dbReference type="Gene3D" id="1.10.8.60">
    <property type="match status" value="1"/>
</dbReference>
<comment type="caution">
    <text evidence="6">The sequence shown here is derived from an EMBL/GenBank/DDBJ whole genome shotgun (WGS) entry which is preliminary data.</text>
</comment>
<dbReference type="InterPro" id="IPR027417">
    <property type="entry name" value="P-loop_NTPase"/>
</dbReference>
<dbReference type="Pfam" id="PF07724">
    <property type="entry name" value="AAA_2"/>
    <property type="match status" value="1"/>
</dbReference>
<dbReference type="InterPro" id="IPR003959">
    <property type="entry name" value="ATPase_AAA_core"/>
</dbReference>
<evidence type="ECO:0000259" key="4">
    <source>
        <dbReference type="SMART" id="SM00382"/>
    </source>
</evidence>